<reference evidence="8 9" key="1">
    <citation type="journal article" date="2016" name="Nat. Commun.">
        <title>Thousands of microbial genomes shed light on interconnected biogeochemical processes in an aquifer system.</title>
        <authorList>
            <person name="Anantharaman K."/>
            <person name="Brown C.T."/>
            <person name="Hug L.A."/>
            <person name="Sharon I."/>
            <person name="Castelle C.J."/>
            <person name="Probst A.J."/>
            <person name="Thomas B.C."/>
            <person name="Singh A."/>
            <person name="Wilkins M.J."/>
            <person name="Karaoz U."/>
            <person name="Brodie E.L."/>
            <person name="Williams K.H."/>
            <person name="Hubbard S.S."/>
            <person name="Banfield J.F."/>
        </authorList>
    </citation>
    <scope>NUCLEOTIDE SEQUENCE [LARGE SCALE GENOMIC DNA]</scope>
</reference>
<keyword evidence="4 6" id="KW-1133">Transmembrane helix</keyword>
<protein>
    <recommendedName>
        <fullName evidence="7">VTT domain-containing protein</fullName>
    </recommendedName>
</protein>
<name>A0A1F5SWS9_9BACT</name>
<keyword evidence="3 6" id="KW-0812">Transmembrane</keyword>
<evidence type="ECO:0000256" key="5">
    <source>
        <dbReference type="ARBA" id="ARBA00023136"/>
    </source>
</evidence>
<evidence type="ECO:0000256" key="3">
    <source>
        <dbReference type="ARBA" id="ARBA00022692"/>
    </source>
</evidence>
<feature type="transmembrane region" description="Helical" evidence="6">
    <location>
        <begin position="104"/>
        <end position="125"/>
    </location>
</feature>
<sequence length="197" mass="22501">MFFSFAQIFGWLINYKYLILFPITIIEGPIITVIAGFLSSLGALELLAAFITVVLGDIVGDIVYYSVGYWGREKFICRCGKYLGLDIERIKKMERQFKKRGRLLLIWGKISHVFGAFILVSAGISKIKFKDFVIFNLLATLPKSAILLLIGYYFGQAYVSINKYFDYTAIIMFSLGVIAATVYWLIKKYVDKAYKIE</sequence>
<feature type="transmembrane region" description="Helical" evidence="6">
    <location>
        <begin position="167"/>
        <end position="186"/>
    </location>
</feature>
<dbReference type="AlphaFoldDB" id="A0A1F5SWS9"/>
<evidence type="ECO:0000256" key="1">
    <source>
        <dbReference type="ARBA" id="ARBA00004651"/>
    </source>
</evidence>
<dbReference type="EMBL" id="MFFY01000029">
    <property type="protein sequence ID" value="OGF31160.1"/>
    <property type="molecule type" value="Genomic_DNA"/>
</dbReference>
<comment type="caution">
    <text evidence="8">The sequence shown here is derived from an EMBL/GenBank/DDBJ whole genome shotgun (WGS) entry which is preliminary data.</text>
</comment>
<dbReference type="PANTHER" id="PTHR42709:SF6">
    <property type="entry name" value="UNDECAPRENYL PHOSPHATE TRANSPORTER A"/>
    <property type="match status" value="1"/>
</dbReference>
<feature type="transmembrane region" description="Helical" evidence="6">
    <location>
        <begin position="132"/>
        <end position="155"/>
    </location>
</feature>
<dbReference type="InterPro" id="IPR032816">
    <property type="entry name" value="VTT_dom"/>
</dbReference>
<gene>
    <name evidence="8" type="ORF">A3H09_00145</name>
</gene>
<keyword evidence="5 6" id="KW-0472">Membrane</keyword>
<dbReference type="Proteomes" id="UP000176915">
    <property type="component" value="Unassembled WGS sequence"/>
</dbReference>
<accession>A0A1F5SWS9</accession>
<evidence type="ECO:0000256" key="6">
    <source>
        <dbReference type="SAM" id="Phobius"/>
    </source>
</evidence>
<dbReference type="GO" id="GO:0005886">
    <property type="term" value="C:plasma membrane"/>
    <property type="evidence" value="ECO:0007669"/>
    <property type="project" value="UniProtKB-SubCell"/>
</dbReference>
<organism evidence="8 9">
    <name type="scientific">Candidatus Falkowbacteria bacterium RIFCSPLOWO2_12_FULL_45_13</name>
    <dbReference type="NCBI Taxonomy" id="1797991"/>
    <lineage>
        <taxon>Bacteria</taxon>
        <taxon>Candidatus Falkowiibacteriota</taxon>
    </lineage>
</organism>
<proteinExistence type="predicted"/>
<feature type="domain" description="VTT" evidence="7">
    <location>
        <begin position="28"/>
        <end position="152"/>
    </location>
</feature>
<dbReference type="InterPro" id="IPR051311">
    <property type="entry name" value="DedA_domain"/>
</dbReference>
<evidence type="ECO:0000259" key="7">
    <source>
        <dbReference type="Pfam" id="PF09335"/>
    </source>
</evidence>
<dbReference type="Pfam" id="PF09335">
    <property type="entry name" value="VTT_dom"/>
    <property type="match status" value="1"/>
</dbReference>
<evidence type="ECO:0000256" key="4">
    <source>
        <dbReference type="ARBA" id="ARBA00022989"/>
    </source>
</evidence>
<keyword evidence="2" id="KW-1003">Cell membrane</keyword>
<evidence type="ECO:0000256" key="2">
    <source>
        <dbReference type="ARBA" id="ARBA00022475"/>
    </source>
</evidence>
<dbReference type="PANTHER" id="PTHR42709">
    <property type="entry name" value="ALKALINE PHOSPHATASE LIKE PROTEIN"/>
    <property type="match status" value="1"/>
</dbReference>
<comment type="subcellular location">
    <subcellularLocation>
        <location evidence="1">Cell membrane</location>
        <topology evidence="1">Multi-pass membrane protein</topology>
    </subcellularLocation>
</comment>
<evidence type="ECO:0000313" key="9">
    <source>
        <dbReference type="Proteomes" id="UP000176915"/>
    </source>
</evidence>
<evidence type="ECO:0000313" key="8">
    <source>
        <dbReference type="EMBL" id="OGF31160.1"/>
    </source>
</evidence>